<evidence type="ECO:0008006" key="3">
    <source>
        <dbReference type="Google" id="ProtNLM"/>
    </source>
</evidence>
<reference evidence="2" key="1">
    <citation type="submission" date="2017-08" db="EMBL/GenBank/DDBJ databases">
        <title>A dynamic microbial community with high functional redundancy inhabits the cold, oxic subseafloor aquifer.</title>
        <authorList>
            <person name="Tully B.J."/>
            <person name="Wheat C.G."/>
            <person name="Glazer B.T."/>
            <person name="Huber J.A."/>
        </authorList>
    </citation>
    <scope>NUCLEOTIDE SEQUENCE [LARGE SCALE GENOMIC DNA]</scope>
</reference>
<proteinExistence type="predicted"/>
<dbReference type="InterPro" id="IPR011990">
    <property type="entry name" value="TPR-like_helical_dom_sf"/>
</dbReference>
<evidence type="ECO:0000313" key="1">
    <source>
        <dbReference type="EMBL" id="PCI76495.1"/>
    </source>
</evidence>
<organism evidence="1 2">
    <name type="scientific">SAR86 cluster bacterium</name>
    <dbReference type="NCBI Taxonomy" id="2030880"/>
    <lineage>
        <taxon>Bacteria</taxon>
        <taxon>Pseudomonadati</taxon>
        <taxon>Pseudomonadota</taxon>
        <taxon>Gammaproteobacteria</taxon>
        <taxon>SAR86 cluster</taxon>
    </lineage>
</organism>
<name>A0A2A4X355_9GAMM</name>
<dbReference type="Proteomes" id="UP000218767">
    <property type="component" value="Unassembled WGS sequence"/>
</dbReference>
<comment type="caution">
    <text evidence="1">The sequence shown here is derived from an EMBL/GenBank/DDBJ whole genome shotgun (WGS) entry which is preliminary data.</text>
</comment>
<evidence type="ECO:0000313" key="2">
    <source>
        <dbReference type="Proteomes" id="UP000218767"/>
    </source>
</evidence>
<protein>
    <recommendedName>
        <fullName evidence="3">Tetratricopeptide repeat protein</fullName>
    </recommendedName>
</protein>
<dbReference type="AlphaFoldDB" id="A0A2A4X355"/>
<accession>A0A2A4X355</accession>
<dbReference type="EMBL" id="NVUL01000056">
    <property type="protein sequence ID" value="PCI76495.1"/>
    <property type="molecule type" value="Genomic_DNA"/>
</dbReference>
<gene>
    <name evidence="1" type="ORF">COB20_10430</name>
</gene>
<sequence length="453" mass="51998">MMRLLNKFKLGFLVGVLSVAMLPLQYVNAGEEQRAPPAARTSGTLGPAVMRAISQIQEMMQPEDEEDEPDYAGAKIELDELRERRFDRMNDFEKSTLLNFYTNYYLNVEDYVGAIGIFEEMLFIETLRADIRLRTHRSLGQLYSSEENWQGAIDNYQEWRNLSEEEDEIVYRGLSYGHYQLEDFEAAKPFWIDRMELLLATGETLERADYAYLNGLYFTLEDFQSALDLTKTMIVLFDDRADWQNLSAIYSSLENDDRGVQALNLFYLKGLMEDDTRYINLAQSLAGIDIPYTGSKILSEGMEKEIVERDEENLTRLTQMHLMASEYENALEPAMAAAEADETGDGYDTLGYIHYVLHDYEAAAESFQSAIDKGELSDRSDTLMFLSRAYLELQEFDAAKEAATEAADAGDERASNSARDFIRAIDSRRIRYDTIASRREDAIDFYQAYPPIR</sequence>
<dbReference type="SUPFAM" id="SSF48452">
    <property type="entry name" value="TPR-like"/>
    <property type="match status" value="1"/>
</dbReference>
<dbReference type="Gene3D" id="1.25.40.10">
    <property type="entry name" value="Tetratricopeptide repeat domain"/>
    <property type="match status" value="2"/>
</dbReference>